<dbReference type="SMART" id="SM00966">
    <property type="entry name" value="SpoVT_AbrB"/>
    <property type="match status" value="1"/>
</dbReference>
<evidence type="ECO:0000313" key="2">
    <source>
        <dbReference type="EMBL" id="EQD76872.1"/>
    </source>
</evidence>
<dbReference type="SUPFAM" id="SSF89447">
    <property type="entry name" value="AbrB/MazE/MraZ-like"/>
    <property type="match status" value="1"/>
</dbReference>
<protein>
    <submittedName>
        <fullName evidence="2">Phosphate uptake regulator, PhoU</fullName>
    </submittedName>
</protein>
<dbReference type="Pfam" id="PF04014">
    <property type="entry name" value="MazE_antitoxin"/>
    <property type="match status" value="1"/>
</dbReference>
<name>T1C4F0_9ZZZZ</name>
<dbReference type="EMBL" id="AUZY01000957">
    <property type="protein sequence ID" value="EQD76872.1"/>
    <property type="molecule type" value="Genomic_DNA"/>
</dbReference>
<evidence type="ECO:0000259" key="1">
    <source>
        <dbReference type="SMART" id="SM00966"/>
    </source>
</evidence>
<feature type="domain" description="SpoVT-AbrB" evidence="1">
    <location>
        <begin position="14"/>
        <end position="60"/>
    </location>
</feature>
<reference evidence="2" key="1">
    <citation type="submission" date="2013-08" db="EMBL/GenBank/DDBJ databases">
        <authorList>
            <person name="Mendez C."/>
            <person name="Richter M."/>
            <person name="Ferrer M."/>
            <person name="Sanchez J."/>
        </authorList>
    </citation>
    <scope>NUCLEOTIDE SEQUENCE</scope>
</reference>
<proteinExistence type="predicted"/>
<accession>T1C4F0</accession>
<dbReference type="GO" id="GO:0003677">
    <property type="term" value="F:DNA binding"/>
    <property type="evidence" value="ECO:0007669"/>
    <property type="project" value="InterPro"/>
</dbReference>
<comment type="caution">
    <text evidence="2">The sequence shown here is derived from an EMBL/GenBank/DDBJ whole genome shotgun (WGS) entry which is preliminary data.</text>
</comment>
<organism evidence="2">
    <name type="scientific">mine drainage metagenome</name>
    <dbReference type="NCBI Taxonomy" id="410659"/>
    <lineage>
        <taxon>unclassified sequences</taxon>
        <taxon>metagenomes</taxon>
        <taxon>ecological metagenomes</taxon>
    </lineage>
</organism>
<gene>
    <name evidence="2" type="ORF">B1B_01386</name>
</gene>
<reference evidence="2" key="2">
    <citation type="journal article" date="2014" name="ISME J.">
        <title>Microbial stratification in low pH oxic and suboxic macroscopic growths along an acid mine drainage.</title>
        <authorList>
            <person name="Mendez-Garcia C."/>
            <person name="Mesa V."/>
            <person name="Sprenger R.R."/>
            <person name="Richter M."/>
            <person name="Diez M.S."/>
            <person name="Solano J."/>
            <person name="Bargiela R."/>
            <person name="Golyshina O.V."/>
            <person name="Manteca A."/>
            <person name="Ramos J.L."/>
            <person name="Gallego J.R."/>
            <person name="Llorente I."/>
            <person name="Martins Dos Santos V.A."/>
            <person name="Jensen O.N."/>
            <person name="Pelaez A.I."/>
            <person name="Sanchez J."/>
            <person name="Ferrer M."/>
        </authorList>
    </citation>
    <scope>NUCLEOTIDE SEQUENCE</scope>
</reference>
<dbReference type="InterPro" id="IPR007159">
    <property type="entry name" value="SpoVT-AbrB_dom"/>
</dbReference>
<dbReference type="AlphaFoldDB" id="T1C4F0"/>
<sequence>MAWATPSRERRVLKAGHSSIAVTLPKPWAEAMNLHPGDLIVFDQNDDGTLFLKPAPVPGAAPTGTPYLVQAHSFDTPGVLERLIVGAYRVGHDAIEIRTDIALTPERVEETVQTARGLLGVSIVAQEPARIVLQNFIDPSKYELPQLVQRMKMILVAFIDETQEILARHVRTRRLTTLSEEGNKVLALLVRQLFLASRDWSLARRIGSPDPRQLLEWRVVVHVLEELSDLFNETLTVLNQNHSKLAGTEGALIALLPRLKDQLKEVVDALMHPSLDRACEVYQDSINLWHASVEAAERSKGLARKNGIHQAIVALGRGAGCLSRLAEMAIDRAVSSAHETVMVEAA</sequence>
<dbReference type="InterPro" id="IPR037914">
    <property type="entry name" value="SpoVT-AbrB_sf"/>
</dbReference>